<dbReference type="Ensembl" id="ENSRROT00000033424.1">
    <property type="protein sequence ID" value="ENSRROP00000009339.1"/>
    <property type="gene ID" value="ENSRROG00000029099.1"/>
</dbReference>
<dbReference type="InterPro" id="IPR000308">
    <property type="entry name" value="14-3-3"/>
</dbReference>
<feature type="domain" description="14-3-3" evidence="2">
    <location>
        <begin position="14"/>
        <end position="85"/>
    </location>
</feature>
<keyword evidence="4" id="KW-1185">Reference proteome</keyword>
<dbReference type="InterPro" id="IPR036815">
    <property type="entry name" value="14-3-3_dom_sf"/>
</dbReference>
<dbReference type="GeneTree" id="ENSGT01140000282547"/>
<dbReference type="InterPro" id="IPR023410">
    <property type="entry name" value="14-3-3_domain"/>
</dbReference>
<dbReference type="Proteomes" id="UP000233200">
    <property type="component" value="Unplaced"/>
</dbReference>
<sequence length="93" mass="11163">MIERIWYQVKLAEQKIAGMDVELTIEEINLLSVAFKNVIGARKASWRIISSIEQKEENKEGEDKLKMIWEYRQMIETEIKKRCRTWKMKISET</sequence>
<reference evidence="3" key="2">
    <citation type="submission" date="2025-09" db="UniProtKB">
        <authorList>
            <consortium name="Ensembl"/>
        </authorList>
    </citation>
    <scope>IDENTIFICATION</scope>
</reference>
<evidence type="ECO:0000313" key="4">
    <source>
        <dbReference type="Proteomes" id="UP000233200"/>
    </source>
</evidence>
<dbReference type="AlphaFoldDB" id="A0A2K6NYI6"/>
<dbReference type="PANTHER" id="PTHR18860">
    <property type="entry name" value="14-3-3 PROTEIN"/>
    <property type="match status" value="1"/>
</dbReference>
<name>A0A2K6NYI6_RHIRO</name>
<dbReference type="Pfam" id="PF00244">
    <property type="entry name" value="14-3-3"/>
    <property type="match status" value="1"/>
</dbReference>
<evidence type="ECO:0000256" key="1">
    <source>
        <dbReference type="ARBA" id="ARBA00006141"/>
    </source>
</evidence>
<organism evidence="3 4">
    <name type="scientific">Rhinopithecus roxellana</name>
    <name type="common">Golden snub-nosed monkey</name>
    <name type="synonym">Pygathrix roxellana</name>
    <dbReference type="NCBI Taxonomy" id="61622"/>
    <lineage>
        <taxon>Eukaryota</taxon>
        <taxon>Metazoa</taxon>
        <taxon>Chordata</taxon>
        <taxon>Craniata</taxon>
        <taxon>Vertebrata</taxon>
        <taxon>Euteleostomi</taxon>
        <taxon>Mammalia</taxon>
        <taxon>Eutheria</taxon>
        <taxon>Euarchontoglires</taxon>
        <taxon>Primates</taxon>
        <taxon>Haplorrhini</taxon>
        <taxon>Catarrhini</taxon>
        <taxon>Cercopithecidae</taxon>
        <taxon>Colobinae</taxon>
        <taxon>Rhinopithecus</taxon>
    </lineage>
</organism>
<dbReference type="Gene3D" id="1.20.190.20">
    <property type="entry name" value="14-3-3 domain"/>
    <property type="match status" value="1"/>
</dbReference>
<evidence type="ECO:0000259" key="2">
    <source>
        <dbReference type="Pfam" id="PF00244"/>
    </source>
</evidence>
<proteinExistence type="inferred from homology"/>
<accession>A0A2K6NYI6</accession>
<evidence type="ECO:0000313" key="3">
    <source>
        <dbReference type="Ensembl" id="ENSRROP00000009339.1"/>
    </source>
</evidence>
<comment type="similarity">
    <text evidence="1">Belongs to the 14-3-3 family.</text>
</comment>
<dbReference type="PRINTS" id="PR00305">
    <property type="entry name" value="1433ZETA"/>
</dbReference>
<reference evidence="3" key="1">
    <citation type="submission" date="2025-08" db="UniProtKB">
        <authorList>
            <consortium name="Ensembl"/>
        </authorList>
    </citation>
    <scope>IDENTIFICATION</scope>
</reference>
<protein>
    <recommendedName>
        <fullName evidence="2">14-3-3 domain-containing protein</fullName>
    </recommendedName>
</protein>
<dbReference type="SUPFAM" id="SSF48445">
    <property type="entry name" value="14-3-3 protein"/>
    <property type="match status" value="1"/>
</dbReference>